<dbReference type="RefSeq" id="XP_060408096.1">
    <property type="nucleotide sequence ID" value="XM_060559200.1"/>
</dbReference>
<sequence>MYLFSLSMARGLQRRHHAVHGRDSRALVERRCKGPQDVHAVLVRPVVEDPAEELHLGAPGGLRVEERVRQELDGEVGDFRRRGNCLREALLAVSSSIESTMFSLFGSVPVILTHLHEKSQMREPARSSRRRSETPSRLSIMFMAVCARPALAGSRSRTLNHVVGFSSAPCRAACRTLAAASAGSSARGWRASASAMNRTCSPLSGVRRPSTHFRRWNLLPTAGLPSSA</sequence>
<dbReference type="EMBL" id="JAHLJV010000119">
    <property type="protein sequence ID" value="KAK1569905.1"/>
    <property type="molecule type" value="Genomic_DNA"/>
</dbReference>
<protein>
    <submittedName>
        <fullName evidence="1">Uncharacterized protein</fullName>
    </submittedName>
</protein>
<dbReference type="Proteomes" id="UP001230504">
    <property type="component" value="Unassembled WGS sequence"/>
</dbReference>
<dbReference type="AlphaFoldDB" id="A0AAD8PM76"/>
<organism evidence="1 2">
    <name type="scientific">Colletotrichum navitas</name>
    <dbReference type="NCBI Taxonomy" id="681940"/>
    <lineage>
        <taxon>Eukaryota</taxon>
        <taxon>Fungi</taxon>
        <taxon>Dikarya</taxon>
        <taxon>Ascomycota</taxon>
        <taxon>Pezizomycotina</taxon>
        <taxon>Sordariomycetes</taxon>
        <taxon>Hypocreomycetidae</taxon>
        <taxon>Glomerellales</taxon>
        <taxon>Glomerellaceae</taxon>
        <taxon>Colletotrichum</taxon>
        <taxon>Colletotrichum graminicola species complex</taxon>
    </lineage>
</organism>
<gene>
    <name evidence="1" type="ORF">LY79DRAFT_570891</name>
</gene>
<evidence type="ECO:0000313" key="2">
    <source>
        <dbReference type="Proteomes" id="UP001230504"/>
    </source>
</evidence>
<accession>A0AAD8PM76</accession>
<name>A0AAD8PM76_9PEZI</name>
<keyword evidence="2" id="KW-1185">Reference proteome</keyword>
<dbReference type="GeneID" id="85443440"/>
<comment type="caution">
    <text evidence="1">The sequence shown here is derived from an EMBL/GenBank/DDBJ whole genome shotgun (WGS) entry which is preliminary data.</text>
</comment>
<proteinExistence type="predicted"/>
<evidence type="ECO:0000313" key="1">
    <source>
        <dbReference type="EMBL" id="KAK1569905.1"/>
    </source>
</evidence>
<reference evidence="1" key="1">
    <citation type="submission" date="2021-06" db="EMBL/GenBank/DDBJ databases">
        <title>Comparative genomics, transcriptomics and evolutionary studies reveal genomic signatures of adaptation to plant cell wall in hemibiotrophic fungi.</title>
        <authorList>
            <consortium name="DOE Joint Genome Institute"/>
            <person name="Baroncelli R."/>
            <person name="Diaz J.F."/>
            <person name="Benocci T."/>
            <person name="Peng M."/>
            <person name="Battaglia E."/>
            <person name="Haridas S."/>
            <person name="Andreopoulos W."/>
            <person name="Labutti K."/>
            <person name="Pangilinan J."/>
            <person name="Floch G.L."/>
            <person name="Makela M.R."/>
            <person name="Henrissat B."/>
            <person name="Grigoriev I.V."/>
            <person name="Crouch J.A."/>
            <person name="De Vries R.P."/>
            <person name="Sukno S.A."/>
            <person name="Thon M.R."/>
        </authorList>
    </citation>
    <scope>NUCLEOTIDE SEQUENCE</scope>
    <source>
        <strain evidence="1">CBS 125086</strain>
    </source>
</reference>